<feature type="transmembrane region" description="Helical" evidence="6">
    <location>
        <begin position="74"/>
        <end position="94"/>
    </location>
</feature>
<dbReference type="Proteomes" id="UP000309133">
    <property type="component" value="Unassembled WGS sequence"/>
</dbReference>
<dbReference type="AlphaFoldDB" id="A0A4S4FSR6"/>
<organism evidence="8 9">
    <name type="scientific">Naasia lichenicola</name>
    <dbReference type="NCBI Taxonomy" id="2565933"/>
    <lineage>
        <taxon>Bacteria</taxon>
        <taxon>Bacillati</taxon>
        <taxon>Actinomycetota</taxon>
        <taxon>Actinomycetes</taxon>
        <taxon>Micrococcales</taxon>
        <taxon>Microbacteriaceae</taxon>
        <taxon>Naasia</taxon>
    </lineage>
</organism>
<dbReference type="GO" id="GO:0022857">
    <property type="term" value="F:transmembrane transporter activity"/>
    <property type="evidence" value="ECO:0007669"/>
    <property type="project" value="InterPro"/>
</dbReference>
<feature type="transmembrane region" description="Helical" evidence="6">
    <location>
        <begin position="217"/>
        <end position="238"/>
    </location>
</feature>
<feature type="transmembrane region" description="Helical" evidence="6">
    <location>
        <begin position="164"/>
        <end position="183"/>
    </location>
</feature>
<dbReference type="PANTHER" id="PTHR43124:SF3">
    <property type="entry name" value="CHLORAMPHENICOL EFFLUX PUMP RV0191"/>
    <property type="match status" value="1"/>
</dbReference>
<gene>
    <name evidence="8" type="ORF">E6C64_00845</name>
</gene>
<keyword evidence="4 6" id="KW-1133">Transmembrane helix</keyword>
<feature type="transmembrane region" description="Helical" evidence="6">
    <location>
        <begin position="100"/>
        <end position="121"/>
    </location>
</feature>
<evidence type="ECO:0000313" key="9">
    <source>
        <dbReference type="Proteomes" id="UP000309133"/>
    </source>
</evidence>
<feature type="domain" description="Major facilitator superfamily (MFS) profile" evidence="7">
    <location>
        <begin position="9"/>
        <end position="411"/>
    </location>
</feature>
<keyword evidence="3 6" id="KW-0812">Transmembrane</keyword>
<comment type="caution">
    <text evidence="8">The sequence shown here is derived from an EMBL/GenBank/DDBJ whole genome shotgun (WGS) entry which is preliminary data.</text>
</comment>
<keyword evidence="2" id="KW-1003">Cell membrane</keyword>
<dbReference type="CDD" id="cd06174">
    <property type="entry name" value="MFS"/>
    <property type="match status" value="1"/>
</dbReference>
<feature type="transmembrane region" description="Helical" evidence="6">
    <location>
        <begin position="284"/>
        <end position="302"/>
    </location>
</feature>
<keyword evidence="5 6" id="KW-0472">Membrane</keyword>
<dbReference type="EMBL" id="SSSM01000001">
    <property type="protein sequence ID" value="THG32952.1"/>
    <property type="molecule type" value="Genomic_DNA"/>
</dbReference>
<feature type="transmembrane region" description="Helical" evidence="6">
    <location>
        <begin position="133"/>
        <end position="158"/>
    </location>
</feature>
<dbReference type="RefSeq" id="WP_136425733.1">
    <property type="nucleotide sequence ID" value="NZ_SSSM01000001.1"/>
</dbReference>
<dbReference type="InterPro" id="IPR050189">
    <property type="entry name" value="MFS_Efflux_Transporters"/>
</dbReference>
<feature type="transmembrane region" description="Helical" evidence="6">
    <location>
        <begin position="341"/>
        <end position="367"/>
    </location>
</feature>
<feature type="transmembrane region" description="Helical" evidence="6">
    <location>
        <begin position="48"/>
        <end position="67"/>
    </location>
</feature>
<feature type="transmembrane region" description="Helical" evidence="6">
    <location>
        <begin position="387"/>
        <end position="404"/>
    </location>
</feature>
<evidence type="ECO:0000256" key="5">
    <source>
        <dbReference type="ARBA" id="ARBA00023136"/>
    </source>
</evidence>
<comment type="subcellular location">
    <subcellularLocation>
        <location evidence="1">Cell membrane</location>
        <topology evidence="1">Multi-pass membrane protein</topology>
    </subcellularLocation>
</comment>
<dbReference type="Gene3D" id="1.20.1250.20">
    <property type="entry name" value="MFS general substrate transporter like domains"/>
    <property type="match status" value="1"/>
</dbReference>
<evidence type="ECO:0000256" key="4">
    <source>
        <dbReference type="ARBA" id="ARBA00022989"/>
    </source>
</evidence>
<feature type="transmembrane region" description="Helical" evidence="6">
    <location>
        <begin position="308"/>
        <end position="329"/>
    </location>
</feature>
<evidence type="ECO:0000256" key="2">
    <source>
        <dbReference type="ARBA" id="ARBA00022475"/>
    </source>
</evidence>
<feature type="transmembrane region" description="Helical" evidence="6">
    <location>
        <begin position="250"/>
        <end position="272"/>
    </location>
</feature>
<evidence type="ECO:0000259" key="7">
    <source>
        <dbReference type="PROSITE" id="PS50850"/>
    </source>
</evidence>
<dbReference type="InterPro" id="IPR020846">
    <property type="entry name" value="MFS_dom"/>
</dbReference>
<evidence type="ECO:0000256" key="1">
    <source>
        <dbReference type="ARBA" id="ARBA00004651"/>
    </source>
</evidence>
<dbReference type="Pfam" id="PF07690">
    <property type="entry name" value="MFS_1"/>
    <property type="match status" value="1"/>
</dbReference>
<dbReference type="OrthoDB" id="4332123at2"/>
<evidence type="ECO:0000313" key="8">
    <source>
        <dbReference type="EMBL" id="THG32952.1"/>
    </source>
</evidence>
<dbReference type="PANTHER" id="PTHR43124">
    <property type="entry name" value="PURINE EFFLUX PUMP PBUE"/>
    <property type="match status" value="1"/>
</dbReference>
<dbReference type="InterPro" id="IPR036259">
    <property type="entry name" value="MFS_trans_sf"/>
</dbReference>
<dbReference type="SUPFAM" id="SSF103473">
    <property type="entry name" value="MFS general substrate transporter"/>
    <property type="match status" value="1"/>
</dbReference>
<keyword evidence="9" id="KW-1185">Reference proteome</keyword>
<accession>A0A4S4FSR6</accession>
<reference evidence="8 9" key="1">
    <citation type="submission" date="2019-04" db="EMBL/GenBank/DDBJ databases">
        <authorList>
            <person name="Jiang L."/>
        </authorList>
    </citation>
    <scope>NUCLEOTIDE SEQUENCE [LARGE SCALE GENOMIC DNA]</scope>
    <source>
        <strain evidence="8 9">YIM 131853</strain>
    </source>
</reference>
<evidence type="ECO:0000256" key="3">
    <source>
        <dbReference type="ARBA" id="ARBA00022692"/>
    </source>
</evidence>
<evidence type="ECO:0000256" key="6">
    <source>
        <dbReference type="SAM" id="Phobius"/>
    </source>
</evidence>
<protein>
    <submittedName>
        <fullName evidence="8">MFS transporter</fullName>
    </submittedName>
</protein>
<name>A0A4S4FSR6_9MICO</name>
<proteinExistence type="predicted"/>
<sequence>MNSRRSWLIFAAGALAYLVSVSQRSSLGVASVDAGERFHSAASALSTLGVLQLVVYAGLQIPVGVLIDRIGPKTLLLSGAALMVIGQLIVGVSTTLPLAIVGRVLVGAGDAATFISVLRLINTWFSGTRVPVLSQWMGALGAFGQILSAIPFAIVLHAQGWEPAFFSAAGLSAFAFVVVLILISDGAGVAPGAERVASIRASITQLGESLRRPGTQLGFWAHFVTQSSGVVFALFWGFPFMVSGLGLAPALASALLALMVVVGVIVGPILGVLTVRHPMRRSNLVLGIVLLMAIAWTLVLVWPAPVPIPLVVLLVVCISIGGPASQIGFDYARTFNPPRRLGAANGIVNVGGFTASFSMMFLIGVLLDLQNVGGDPADLYRLDAFRIALLIQYPVIGFGVIMLIRARRHTRGLLAEEEGIYVGPLWVALNRAWGPTRRRLERKARNTDS</sequence>
<dbReference type="InterPro" id="IPR011701">
    <property type="entry name" value="MFS"/>
</dbReference>
<dbReference type="PROSITE" id="PS50850">
    <property type="entry name" value="MFS"/>
    <property type="match status" value="1"/>
</dbReference>
<dbReference type="GO" id="GO:0005886">
    <property type="term" value="C:plasma membrane"/>
    <property type="evidence" value="ECO:0007669"/>
    <property type="project" value="UniProtKB-SubCell"/>
</dbReference>